<dbReference type="GO" id="GO:0005737">
    <property type="term" value="C:cytoplasm"/>
    <property type="evidence" value="ECO:0007669"/>
    <property type="project" value="TreeGrafter"/>
</dbReference>
<comment type="caution">
    <text evidence="9">The sequence shown here is derived from an EMBL/GenBank/DDBJ whole genome shotgun (WGS) entry which is preliminary data.</text>
</comment>
<evidence type="ECO:0000256" key="6">
    <source>
        <dbReference type="RuleBase" id="RU363053"/>
    </source>
</evidence>
<dbReference type="AlphaFoldDB" id="A0A9N8EVH3"/>
<evidence type="ECO:0000256" key="3">
    <source>
        <dbReference type="ARBA" id="ARBA00022692"/>
    </source>
</evidence>
<proteinExistence type="inferred from homology"/>
<evidence type="ECO:0000256" key="8">
    <source>
        <dbReference type="SAM" id="SignalP"/>
    </source>
</evidence>
<dbReference type="PANTHER" id="PTHR11266">
    <property type="entry name" value="PEROXISOMAL MEMBRANE PROTEIN 2, PXMP2 MPV17"/>
    <property type="match status" value="1"/>
</dbReference>
<comment type="similarity">
    <text evidence="2 6">Belongs to the peroxisomal membrane protein PXMP2/4 family.</text>
</comment>
<evidence type="ECO:0000313" key="9">
    <source>
        <dbReference type="EMBL" id="CAB9526279.1"/>
    </source>
</evidence>
<feature type="compositionally biased region" description="Low complexity" evidence="7">
    <location>
        <begin position="217"/>
        <end position="232"/>
    </location>
</feature>
<accession>A0A9N8EVH3</accession>
<evidence type="ECO:0000256" key="1">
    <source>
        <dbReference type="ARBA" id="ARBA00004141"/>
    </source>
</evidence>
<feature type="signal peptide" evidence="8">
    <location>
        <begin position="1"/>
        <end position="23"/>
    </location>
</feature>
<keyword evidence="10" id="KW-1185">Reference proteome</keyword>
<evidence type="ECO:0000256" key="7">
    <source>
        <dbReference type="SAM" id="MobiDB-lite"/>
    </source>
</evidence>
<protein>
    <submittedName>
        <fullName evidence="9">Uncharacterized protein</fullName>
    </submittedName>
</protein>
<evidence type="ECO:0000256" key="2">
    <source>
        <dbReference type="ARBA" id="ARBA00006824"/>
    </source>
</evidence>
<keyword evidence="8" id="KW-0732">Signal</keyword>
<evidence type="ECO:0000256" key="5">
    <source>
        <dbReference type="ARBA" id="ARBA00023136"/>
    </source>
</evidence>
<sequence length="313" mass="34143">MVASAQKWVLLNCLLFQGGVVDAFVSPPPINANGKVAAASTATRHNLAAMELADGYNEMLAQYPLVTSSFTSGCLSGLGDAIAQHKEGREQGPPQVEEEKRSKWLPQIVNFDTKRNRRFIIKGLGGGLIWLFWFRLADEITQSAVMPFTSLGGISTDELVLSSTSGSLPEQATAIIIGTTILSILLDQFLASPVVFALWDIPVPILLSKSMEEESTETSPPKQQQQQQQPQQEDLHVHIPQQIQDKLGGLLVANAKIWTFANAIIYNLPLEYRVVASSVTDLVWQSIVSSHVNTDSRAAAVPVPDRRSSPVLF</sequence>
<keyword evidence="3" id="KW-0812">Transmembrane</keyword>
<gene>
    <name evidence="9" type="ORF">SEMRO_1804_G298690.1</name>
</gene>
<keyword evidence="5" id="KW-0472">Membrane</keyword>
<reference evidence="9" key="1">
    <citation type="submission" date="2020-06" db="EMBL/GenBank/DDBJ databases">
        <authorList>
            <consortium name="Plant Systems Biology data submission"/>
        </authorList>
    </citation>
    <scope>NUCLEOTIDE SEQUENCE</scope>
    <source>
        <strain evidence="9">D6</strain>
    </source>
</reference>
<feature type="region of interest" description="Disordered" evidence="7">
    <location>
        <begin position="212"/>
        <end position="234"/>
    </location>
</feature>
<dbReference type="EMBL" id="CAICTM010001802">
    <property type="protein sequence ID" value="CAB9526279.1"/>
    <property type="molecule type" value="Genomic_DNA"/>
</dbReference>
<evidence type="ECO:0000313" key="10">
    <source>
        <dbReference type="Proteomes" id="UP001153069"/>
    </source>
</evidence>
<dbReference type="Pfam" id="PF04117">
    <property type="entry name" value="Mpv17_PMP22"/>
    <property type="match status" value="1"/>
</dbReference>
<feature type="chain" id="PRO_5040357217" evidence="8">
    <location>
        <begin position="24"/>
        <end position="313"/>
    </location>
</feature>
<organism evidence="9 10">
    <name type="scientific">Seminavis robusta</name>
    <dbReference type="NCBI Taxonomy" id="568900"/>
    <lineage>
        <taxon>Eukaryota</taxon>
        <taxon>Sar</taxon>
        <taxon>Stramenopiles</taxon>
        <taxon>Ochrophyta</taxon>
        <taxon>Bacillariophyta</taxon>
        <taxon>Bacillariophyceae</taxon>
        <taxon>Bacillariophycidae</taxon>
        <taxon>Naviculales</taxon>
        <taxon>Naviculaceae</taxon>
        <taxon>Seminavis</taxon>
    </lineage>
</organism>
<dbReference type="Proteomes" id="UP001153069">
    <property type="component" value="Unassembled WGS sequence"/>
</dbReference>
<comment type="subcellular location">
    <subcellularLocation>
        <location evidence="1">Membrane</location>
        <topology evidence="1">Multi-pass membrane protein</topology>
    </subcellularLocation>
</comment>
<dbReference type="InterPro" id="IPR007248">
    <property type="entry name" value="Mpv17_PMP22"/>
</dbReference>
<dbReference type="GO" id="GO:0016020">
    <property type="term" value="C:membrane"/>
    <property type="evidence" value="ECO:0007669"/>
    <property type="project" value="UniProtKB-SubCell"/>
</dbReference>
<dbReference type="PANTHER" id="PTHR11266:SF121">
    <property type="entry name" value="OS09G0315000 PROTEIN"/>
    <property type="match status" value="1"/>
</dbReference>
<evidence type="ECO:0000256" key="4">
    <source>
        <dbReference type="ARBA" id="ARBA00022989"/>
    </source>
</evidence>
<keyword evidence="4" id="KW-1133">Transmembrane helix</keyword>
<name>A0A9N8EVH3_9STRA</name>